<dbReference type="SMART" id="SM00700">
    <property type="entry name" value="JHBP"/>
    <property type="match status" value="1"/>
</dbReference>
<proteinExistence type="predicted"/>
<dbReference type="InterPro" id="IPR038602">
    <property type="entry name" value="Mite_allergen_7_sf"/>
</dbReference>
<protein>
    <submittedName>
        <fullName evidence="2">Uncharacterized protein</fullName>
    </submittedName>
</protein>
<dbReference type="PANTHER" id="PTHR11008:SF13">
    <property type="entry name" value="FI04421P"/>
    <property type="match status" value="1"/>
</dbReference>
<gene>
    <name evidence="2" type="ORF">MELIAE_LOCUS11503</name>
</gene>
<evidence type="ECO:0000313" key="3">
    <source>
        <dbReference type="Proteomes" id="UP001154078"/>
    </source>
</evidence>
<dbReference type="InterPro" id="IPR017943">
    <property type="entry name" value="Bactericidal_perm-incr_a/b_dom"/>
</dbReference>
<feature type="signal peptide" evidence="1">
    <location>
        <begin position="1"/>
        <end position="20"/>
    </location>
</feature>
<dbReference type="InterPro" id="IPR010562">
    <property type="entry name" value="Haemolymph_juvenile_hormone-bd"/>
</dbReference>
<dbReference type="EMBL" id="OV121139">
    <property type="protein sequence ID" value="CAH0562376.1"/>
    <property type="molecule type" value="Genomic_DNA"/>
</dbReference>
<dbReference type="InterPro" id="IPR020234">
    <property type="entry name" value="Mite_allergen_group-7"/>
</dbReference>
<sequence>MRGIYLILLFLVNFTGHLLTQVPPQVLGNQHVKQEKRISQQILDILEHYKQKDPVGIPGAPIPDPLDVPPIQRSISFSTIKMMNMKMYGLKNFRISSVKANIAKMEVEAALDIDTLNVIGNYTLSTLFSSTKGPFTVKLSKVYVKATAKLEIDKDGHLEAQDMLMDMKFKDMSMDFKNLGSFASLLQGIMNSMGTFVFDSIKPFVIEQVSRDIRKQMNTEVQKFPKKFPNSITPFDQLVSEVRKKVRKMGYDPYRVPDYNTTVGVLDIYLSHTWVYGISSFYRTRDIVFEVKNNTVSALLEVGTQKLLGTSHWNFNLVAGMMTRSGTIEFSVEYIKVAVLVSQTMDTRNPPNLDDIQIELGNIQIRFDGLGTTDYFIEFAINVLPNLLRYQIMDALEKPVKLRIQEVLNTVNVEKLVRENADKIDDQKALEKMF</sequence>
<organism evidence="2 3">
    <name type="scientific">Brassicogethes aeneus</name>
    <name type="common">Rape pollen beetle</name>
    <name type="synonym">Meligethes aeneus</name>
    <dbReference type="NCBI Taxonomy" id="1431903"/>
    <lineage>
        <taxon>Eukaryota</taxon>
        <taxon>Metazoa</taxon>
        <taxon>Ecdysozoa</taxon>
        <taxon>Arthropoda</taxon>
        <taxon>Hexapoda</taxon>
        <taxon>Insecta</taxon>
        <taxon>Pterygota</taxon>
        <taxon>Neoptera</taxon>
        <taxon>Endopterygota</taxon>
        <taxon>Coleoptera</taxon>
        <taxon>Polyphaga</taxon>
        <taxon>Cucujiformia</taxon>
        <taxon>Nitidulidae</taxon>
        <taxon>Meligethinae</taxon>
        <taxon>Brassicogethes</taxon>
    </lineage>
</organism>
<dbReference type="Gene3D" id="3.15.10.50">
    <property type="match status" value="1"/>
</dbReference>
<dbReference type="PANTHER" id="PTHR11008">
    <property type="entry name" value="PROTEIN TAKEOUT-LIKE PROTEIN"/>
    <property type="match status" value="1"/>
</dbReference>
<dbReference type="SUPFAM" id="SSF55394">
    <property type="entry name" value="Bactericidal permeability-increasing protein, BPI"/>
    <property type="match status" value="1"/>
</dbReference>
<reference evidence="2" key="1">
    <citation type="submission" date="2021-12" db="EMBL/GenBank/DDBJ databases">
        <authorList>
            <person name="King R."/>
        </authorList>
    </citation>
    <scope>NUCLEOTIDE SEQUENCE</scope>
</reference>
<name>A0A9P0BC20_BRAAE</name>
<evidence type="ECO:0000313" key="2">
    <source>
        <dbReference type="EMBL" id="CAH0562376.1"/>
    </source>
</evidence>
<dbReference type="Pfam" id="PF06585">
    <property type="entry name" value="JHBP"/>
    <property type="match status" value="1"/>
</dbReference>
<dbReference type="Proteomes" id="UP001154078">
    <property type="component" value="Chromosome 8"/>
</dbReference>
<dbReference type="AlphaFoldDB" id="A0A9P0BC20"/>
<dbReference type="GO" id="GO:0008289">
    <property type="term" value="F:lipid binding"/>
    <property type="evidence" value="ECO:0007669"/>
    <property type="project" value="InterPro"/>
</dbReference>
<keyword evidence="1" id="KW-0732">Signal</keyword>
<dbReference type="OrthoDB" id="6412801at2759"/>
<feature type="chain" id="PRO_5040192407" evidence="1">
    <location>
        <begin position="21"/>
        <end position="434"/>
    </location>
</feature>
<evidence type="ECO:0000256" key="1">
    <source>
        <dbReference type="SAM" id="SignalP"/>
    </source>
</evidence>
<accession>A0A9P0BC20</accession>
<dbReference type="Gene3D" id="3.15.10.30">
    <property type="entry name" value="Haemolymph juvenile hormone binding protein"/>
    <property type="match status" value="1"/>
</dbReference>
<keyword evidence="3" id="KW-1185">Reference proteome</keyword>
<dbReference type="InterPro" id="IPR038606">
    <property type="entry name" value="To_sf"/>
</dbReference>
<dbReference type="Pfam" id="PF16984">
    <property type="entry name" value="Grp7_allergen"/>
    <property type="match status" value="1"/>
</dbReference>